<comment type="similarity">
    <text evidence="1">Belongs to the IlvD/Edd family.</text>
</comment>
<evidence type="ECO:0000256" key="1">
    <source>
        <dbReference type="ARBA" id="ARBA00006486"/>
    </source>
</evidence>
<dbReference type="InterPro" id="IPR037237">
    <property type="entry name" value="IlvD/EDD_N"/>
</dbReference>
<feature type="domain" description="Dihydroxy-acid/6-phosphogluconate dehydratase N-terminal" evidence="3">
    <location>
        <begin position="6"/>
        <end position="230"/>
    </location>
</feature>
<keyword evidence="5" id="KW-1185">Reference proteome</keyword>
<evidence type="ECO:0000259" key="3">
    <source>
        <dbReference type="Pfam" id="PF00920"/>
    </source>
</evidence>
<reference evidence="4 5" key="1">
    <citation type="submission" date="2020-08" db="EMBL/GenBank/DDBJ databases">
        <title>Genomic Encyclopedia of Type Strains, Phase IV (KMG-IV): sequencing the most valuable type-strain genomes for metagenomic binning, comparative biology and taxonomic classification.</title>
        <authorList>
            <person name="Goeker M."/>
        </authorList>
    </citation>
    <scope>NUCLEOTIDE SEQUENCE [LARGE SCALE GENOMIC DNA]</scope>
    <source>
        <strain evidence="4 5">DSM 28538</strain>
    </source>
</reference>
<dbReference type="PROSITE" id="PS00886">
    <property type="entry name" value="ILVD_EDD_1"/>
    <property type="match status" value="1"/>
</dbReference>
<gene>
    <name evidence="4" type="ORF">HNQ69_000590</name>
</gene>
<dbReference type="InterPro" id="IPR020558">
    <property type="entry name" value="DiOHA_6PGluconate_deHydtase_CS"/>
</dbReference>
<proteinExistence type="inferred from homology"/>
<dbReference type="PANTHER" id="PTHR43661:SF1">
    <property type="entry name" value="PHOSPHOGLUCONATE DEHYDRATASE"/>
    <property type="match status" value="1"/>
</dbReference>
<accession>A0A840NW28</accession>
<sequence length="303" mass="33296">MIYLIAALSLGVCDKIVPGLVIGALIFGHLPGIFVPAGPMTSGQDNDEKMKIRQLYAENKIDRQTLLESEVRSYHGPGTCTFYGTTNSNQMILEMMRLHMPGASFMNASMPLRTKEATQRVLEMTALSDDYRPLGMIIDEHSFVNAIVGLDATGGYTNHAIHLIAMAAVCGIRLTWHDIAEISPVVPLLVRIYPNGLAAMNHLHAAGGMGFVIRELIEVGLVREDVCPVFCTDLNAYATEVKLYADGCVVREPALNKSGNHKILQGGKNRFKLMVVFVFCREIWAQLLLKFHLLSLSIGGLKL</sequence>
<keyword evidence="2" id="KW-0456">Lyase</keyword>
<dbReference type="Pfam" id="PF00920">
    <property type="entry name" value="ILVD_EDD_N"/>
    <property type="match status" value="1"/>
</dbReference>
<protein>
    <submittedName>
        <fullName evidence="4">6-phosphogluconate dehydratase</fullName>
    </submittedName>
</protein>
<dbReference type="Proteomes" id="UP000561417">
    <property type="component" value="Unassembled WGS sequence"/>
</dbReference>
<name>A0A840NW28_9HYPH</name>
<dbReference type="PANTHER" id="PTHR43661">
    <property type="entry name" value="D-XYLONATE DEHYDRATASE"/>
    <property type="match status" value="1"/>
</dbReference>
<dbReference type="SUPFAM" id="SSF143975">
    <property type="entry name" value="IlvD/EDD N-terminal domain-like"/>
    <property type="match status" value="1"/>
</dbReference>
<dbReference type="InterPro" id="IPR000581">
    <property type="entry name" value="ILV_EDD_N"/>
</dbReference>
<evidence type="ECO:0000256" key="2">
    <source>
        <dbReference type="ARBA" id="ARBA00023239"/>
    </source>
</evidence>
<evidence type="ECO:0000313" key="5">
    <source>
        <dbReference type="Proteomes" id="UP000561417"/>
    </source>
</evidence>
<comment type="caution">
    <text evidence="4">The sequence shown here is derived from an EMBL/GenBank/DDBJ whole genome shotgun (WGS) entry which is preliminary data.</text>
</comment>
<evidence type="ECO:0000313" key="4">
    <source>
        <dbReference type="EMBL" id="MBB5073469.1"/>
    </source>
</evidence>
<organism evidence="4 5">
    <name type="scientific">Bartonella callosciuri</name>
    <dbReference type="NCBI Taxonomy" id="686223"/>
    <lineage>
        <taxon>Bacteria</taxon>
        <taxon>Pseudomonadati</taxon>
        <taxon>Pseudomonadota</taxon>
        <taxon>Alphaproteobacteria</taxon>
        <taxon>Hyphomicrobiales</taxon>
        <taxon>Bartonellaceae</taxon>
        <taxon>Bartonella</taxon>
    </lineage>
</organism>
<dbReference type="GO" id="GO:0005829">
    <property type="term" value="C:cytosol"/>
    <property type="evidence" value="ECO:0007669"/>
    <property type="project" value="TreeGrafter"/>
</dbReference>
<dbReference type="AlphaFoldDB" id="A0A840NW28"/>
<dbReference type="EMBL" id="JACHIM010000002">
    <property type="protein sequence ID" value="MBB5073469.1"/>
    <property type="molecule type" value="Genomic_DNA"/>
</dbReference>
<dbReference type="GO" id="GO:0004456">
    <property type="term" value="F:phosphogluconate dehydratase activity"/>
    <property type="evidence" value="ECO:0007669"/>
    <property type="project" value="TreeGrafter"/>
</dbReference>